<reference evidence="2" key="1">
    <citation type="submission" date="2022-08" db="EMBL/GenBank/DDBJ databases">
        <title>Alicyclobacillus dauci DSM2870, complete genome.</title>
        <authorList>
            <person name="Wang Q."/>
            <person name="Cai R."/>
            <person name="Wang Z."/>
        </authorList>
    </citation>
    <scope>NUCLEOTIDE SEQUENCE</scope>
    <source>
        <strain evidence="2">DSM 28700</strain>
    </source>
</reference>
<name>A0ABY6Z4H2_9BACL</name>
<keyword evidence="3" id="KW-1185">Reference proteome</keyword>
<keyword evidence="1" id="KW-0472">Membrane</keyword>
<proteinExistence type="predicted"/>
<keyword evidence="1" id="KW-0812">Transmembrane</keyword>
<gene>
    <name evidence="2" type="ORF">NZD86_04565</name>
</gene>
<dbReference type="Proteomes" id="UP001164803">
    <property type="component" value="Chromosome"/>
</dbReference>
<evidence type="ECO:0000313" key="2">
    <source>
        <dbReference type="EMBL" id="WAH37782.1"/>
    </source>
</evidence>
<feature type="transmembrane region" description="Helical" evidence="1">
    <location>
        <begin position="12"/>
        <end position="32"/>
    </location>
</feature>
<keyword evidence="1" id="KW-1133">Transmembrane helix</keyword>
<dbReference type="EMBL" id="CP104064">
    <property type="protein sequence ID" value="WAH37782.1"/>
    <property type="molecule type" value="Genomic_DNA"/>
</dbReference>
<evidence type="ECO:0000313" key="3">
    <source>
        <dbReference type="Proteomes" id="UP001164803"/>
    </source>
</evidence>
<organism evidence="2 3">
    <name type="scientific">Alicyclobacillus dauci</name>
    <dbReference type="NCBI Taxonomy" id="1475485"/>
    <lineage>
        <taxon>Bacteria</taxon>
        <taxon>Bacillati</taxon>
        <taxon>Bacillota</taxon>
        <taxon>Bacilli</taxon>
        <taxon>Bacillales</taxon>
        <taxon>Alicyclobacillaceae</taxon>
        <taxon>Alicyclobacillus</taxon>
    </lineage>
</organism>
<evidence type="ECO:0008006" key="4">
    <source>
        <dbReference type="Google" id="ProtNLM"/>
    </source>
</evidence>
<dbReference type="RefSeq" id="WP_268045306.1">
    <property type="nucleotide sequence ID" value="NZ_CP104064.1"/>
</dbReference>
<sequence length="246" mass="26940">MSWFPHVSRVQLGQILALLIVLGYVDINVITFRAGQFSFVVRGPLFDRLSSGTARYLRNPGNAPRNSVTAKAYVKLEALLAFLLFTKQAYVMNPTVVGAGIVYSIQSDWFLLSTLQRMLEERRNHPLERIVLAVLNLGVGWGLMQNSFGITGTAIGPFPYTLGFSTTSKLLERSNAAPTLPGLATLPNGGPVYKLFNQLIGFLLVIQQLHIYSVSIGKAGRVVLGITGNLLALKSIPKLLNQRVKT</sequence>
<protein>
    <recommendedName>
        <fullName evidence="4">Rhomboid family protein</fullName>
    </recommendedName>
</protein>
<accession>A0ABY6Z4H2</accession>
<evidence type="ECO:0000256" key="1">
    <source>
        <dbReference type="SAM" id="Phobius"/>
    </source>
</evidence>